<evidence type="ECO:0000313" key="2">
    <source>
        <dbReference type="EMBL" id="GJU10761.1"/>
    </source>
</evidence>
<dbReference type="InterPro" id="IPR043128">
    <property type="entry name" value="Rev_trsase/Diguanyl_cyclase"/>
</dbReference>
<comment type="caution">
    <text evidence="2">The sequence shown here is derived from an EMBL/GenBank/DDBJ whole genome shotgun (WGS) entry which is preliminary data.</text>
</comment>
<dbReference type="Gene3D" id="3.30.70.270">
    <property type="match status" value="1"/>
</dbReference>
<proteinExistence type="predicted"/>
<accession>A0ABQ5JF06</accession>
<dbReference type="PANTHER" id="PTHR24559">
    <property type="entry name" value="TRANSPOSON TY3-I GAG-POL POLYPROTEIN"/>
    <property type="match status" value="1"/>
</dbReference>
<evidence type="ECO:0000313" key="3">
    <source>
        <dbReference type="Proteomes" id="UP001151760"/>
    </source>
</evidence>
<keyword evidence="3" id="KW-1185">Reference proteome</keyword>
<name>A0ABQ5JF06_9ASTR</name>
<dbReference type="InterPro" id="IPR043502">
    <property type="entry name" value="DNA/RNA_pol_sf"/>
</dbReference>
<dbReference type="EMBL" id="BQNB010021858">
    <property type="protein sequence ID" value="GJU10761.1"/>
    <property type="molecule type" value="Genomic_DNA"/>
</dbReference>
<dbReference type="PANTHER" id="PTHR24559:SF444">
    <property type="entry name" value="REVERSE TRANSCRIPTASE DOMAIN-CONTAINING PROTEIN"/>
    <property type="match status" value="1"/>
</dbReference>
<dbReference type="Proteomes" id="UP001151760">
    <property type="component" value="Unassembled WGS sequence"/>
</dbReference>
<dbReference type="InterPro" id="IPR053134">
    <property type="entry name" value="RNA-dir_DNA_polymerase"/>
</dbReference>
<dbReference type="CDD" id="cd01647">
    <property type="entry name" value="RT_LTR"/>
    <property type="match status" value="1"/>
</dbReference>
<dbReference type="InterPro" id="IPR000477">
    <property type="entry name" value="RT_dom"/>
</dbReference>
<evidence type="ECO:0000259" key="1">
    <source>
        <dbReference type="Pfam" id="PF00078"/>
    </source>
</evidence>
<dbReference type="SUPFAM" id="SSF56672">
    <property type="entry name" value="DNA/RNA polymerases"/>
    <property type="match status" value="1"/>
</dbReference>
<dbReference type="Pfam" id="PF00078">
    <property type="entry name" value="RVT_1"/>
    <property type="match status" value="1"/>
</dbReference>
<feature type="domain" description="Reverse transcriptase" evidence="1">
    <location>
        <begin position="18"/>
        <end position="161"/>
    </location>
</feature>
<gene>
    <name evidence="2" type="ORF">Tco_1133157</name>
</gene>
<organism evidence="2 3">
    <name type="scientific">Tanacetum coccineum</name>
    <dbReference type="NCBI Taxonomy" id="301880"/>
    <lineage>
        <taxon>Eukaryota</taxon>
        <taxon>Viridiplantae</taxon>
        <taxon>Streptophyta</taxon>
        <taxon>Embryophyta</taxon>
        <taxon>Tracheophyta</taxon>
        <taxon>Spermatophyta</taxon>
        <taxon>Magnoliopsida</taxon>
        <taxon>eudicotyledons</taxon>
        <taxon>Gunneridae</taxon>
        <taxon>Pentapetalae</taxon>
        <taxon>asterids</taxon>
        <taxon>campanulids</taxon>
        <taxon>Asterales</taxon>
        <taxon>Asteraceae</taxon>
        <taxon>Asteroideae</taxon>
        <taxon>Anthemideae</taxon>
        <taxon>Anthemidinae</taxon>
        <taxon>Tanacetum</taxon>
    </lineage>
</organism>
<protein>
    <submittedName>
        <fullName evidence="2">Retrovirus-related pol polyprotein from transposon TNT 1-94</fullName>
    </submittedName>
</protein>
<dbReference type="Gene3D" id="3.10.10.10">
    <property type="entry name" value="HIV Type 1 Reverse Transcriptase, subunit A, domain 1"/>
    <property type="match status" value="1"/>
</dbReference>
<sequence length="589" mass="69559">MTVVLNDDNELIPSRTVTGWQVCIDYRKLKDATQKDHFPLPFIDQMLEHLCGNDYYYFLDGFSGFFQIPITPKDQEKTTSTCPYGTFAYRRTPFGLCNAPASFQRCLPKIFHDMVEDFMEVFMDEFSMFGKSFNCCLANLDRMRCEETNLVLNWEKCHFMIEEVMAEIQTKVTMEEFTIEDQANYYSGITCVTVNGKRAYELKGKFLDDLCDNAFNGTNEEDAVEHINYFLKIVDPINLPNVNHERFSFSTFLISLIGNAVKWFDEFKGSITTWVDLTENNFRKYYPTSRTRNVVGTEAIRDPTNTMFEEWSDDQEGDFDEGFSDVEEANNDDEQETTEIFRIETNLFDYETPLCTEFKEFIFLLKPWSEDGVPYEMCDHICEPFRFKNGKAKWPTFNSNKDGFCNGGELPGMVRVGYMTYFQDYEWYDELTDDSLKDEALKQKAISEKSWGNASQSVINFCSWLKRSFKNFHELDYELLVKVQDYWWEVNDHECFPFYFWKDHIRGPYANFITTHDPYLDINHIFGRDGHASNYNNVQMEQEDKEICDLFDNTTRDASICKVRKFEMIKYLFRQDEEYVAIKECEYDD</sequence>
<reference evidence="2" key="2">
    <citation type="submission" date="2022-01" db="EMBL/GenBank/DDBJ databases">
        <authorList>
            <person name="Yamashiro T."/>
            <person name="Shiraishi A."/>
            <person name="Satake H."/>
            <person name="Nakayama K."/>
        </authorList>
    </citation>
    <scope>NUCLEOTIDE SEQUENCE</scope>
</reference>
<reference evidence="2" key="1">
    <citation type="journal article" date="2022" name="Int. J. Mol. Sci.">
        <title>Draft Genome of Tanacetum Coccineum: Genomic Comparison of Closely Related Tanacetum-Family Plants.</title>
        <authorList>
            <person name="Yamashiro T."/>
            <person name="Shiraishi A."/>
            <person name="Nakayama K."/>
            <person name="Satake H."/>
        </authorList>
    </citation>
    <scope>NUCLEOTIDE SEQUENCE</scope>
</reference>